<feature type="region of interest" description="Disordered" evidence="2">
    <location>
        <begin position="1"/>
        <end position="429"/>
    </location>
</feature>
<organism evidence="3 4">
    <name type="scientific">Fusarium redolens</name>
    <dbReference type="NCBI Taxonomy" id="48865"/>
    <lineage>
        <taxon>Eukaryota</taxon>
        <taxon>Fungi</taxon>
        <taxon>Dikarya</taxon>
        <taxon>Ascomycota</taxon>
        <taxon>Pezizomycotina</taxon>
        <taxon>Sordariomycetes</taxon>
        <taxon>Hypocreomycetidae</taxon>
        <taxon>Hypocreales</taxon>
        <taxon>Nectriaceae</taxon>
        <taxon>Fusarium</taxon>
        <taxon>Fusarium redolens species complex</taxon>
    </lineage>
</organism>
<proteinExistence type="predicted"/>
<feature type="compositionally biased region" description="Acidic residues" evidence="2">
    <location>
        <begin position="122"/>
        <end position="145"/>
    </location>
</feature>
<dbReference type="RefSeq" id="XP_046052993.1">
    <property type="nucleotide sequence ID" value="XM_046187170.1"/>
</dbReference>
<dbReference type="AlphaFoldDB" id="A0A9P9KL39"/>
<evidence type="ECO:0000313" key="3">
    <source>
        <dbReference type="EMBL" id="KAH7261116.1"/>
    </source>
</evidence>
<evidence type="ECO:0000256" key="1">
    <source>
        <dbReference type="SAM" id="Coils"/>
    </source>
</evidence>
<feature type="compositionally biased region" description="Polar residues" evidence="2">
    <location>
        <begin position="239"/>
        <end position="251"/>
    </location>
</feature>
<comment type="caution">
    <text evidence="3">The sequence shown here is derived from an EMBL/GenBank/DDBJ whole genome shotgun (WGS) entry which is preliminary data.</text>
</comment>
<protein>
    <submittedName>
        <fullName evidence="3">Uncharacterized protein</fullName>
    </submittedName>
</protein>
<feature type="compositionally biased region" description="Basic residues" evidence="2">
    <location>
        <begin position="259"/>
        <end position="271"/>
    </location>
</feature>
<feature type="coiled-coil region" evidence="1">
    <location>
        <begin position="642"/>
        <end position="673"/>
    </location>
</feature>
<dbReference type="EMBL" id="JAGMUX010000004">
    <property type="protein sequence ID" value="KAH7261116.1"/>
    <property type="molecule type" value="Genomic_DNA"/>
</dbReference>
<dbReference type="OrthoDB" id="5236024at2759"/>
<accession>A0A9P9KL39</accession>
<keyword evidence="1" id="KW-0175">Coiled coil</keyword>
<feature type="compositionally biased region" description="Basic and acidic residues" evidence="2">
    <location>
        <begin position="376"/>
        <end position="387"/>
    </location>
</feature>
<dbReference type="Proteomes" id="UP000720189">
    <property type="component" value="Unassembled WGS sequence"/>
</dbReference>
<name>A0A9P9KL39_FUSRE</name>
<feature type="compositionally biased region" description="Acidic residues" evidence="2">
    <location>
        <begin position="366"/>
        <end position="375"/>
    </location>
</feature>
<feature type="compositionally biased region" description="Polar residues" evidence="2">
    <location>
        <begin position="49"/>
        <end position="73"/>
    </location>
</feature>
<feature type="compositionally biased region" description="Low complexity" evidence="2">
    <location>
        <begin position="354"/>
        <end position="365"/>
    </location>
</feature>
<dbReference type="GeneID" id="70217124"/>
<sequence>MVAQLRSRGKADGSSAEPEATRKTRKFTGRQQSERPSALRPTLEVQIHATGSNSSRQSTIHAIPQDQPSPSRSRVTRSKRANTPLEKLPSPAPRKRRAANVGSKDQPAKRQRSSHRKPALETAEEDEPSQLNQEDEEASEAEENALPEQDFLNNINSSLGINSSHNELPNLRPNGNAEAHPGRASRKIFDVGVPQIADSDENIALDDIPQEHETGDAEKNQASARNPEQPEVSHEETPASKQEAPQATQGMPPSDTPSRRRTSRRKNRRQSQKPTYGAPHYDARGVSPDLGSVVPQAPATQVSTSQQVHAGGDIYDVPSDQEQPSQLIVERGERDVTQAVGRRKTDQSKRKSSQPEQQSDQASSQAEEEQEEERNEESARKKDRNGDQEGEYEDDAQDSDNDEPAAEQEPGISDPLEDSLLLDAPPSGSQTAHLIPTAWIKRDSVQKLVWTTTYSGWMDGRKWQKDVLKHAKTASKALEEQPDKRIRSRLILAKLYSLYELCKNIPSSSKSKQLEYFREHTAQLSSLLTTLRLTIDEFISCINMIMEQDNANQVSQGYQYVTKLHRRIIPMLVLVLDQSFQAGCGRPGESTKKLGFQKGEFTVYLLQPLERAAGWVQRLSQVVESWYELHPPRRERDQDEEAKEHRRLFREATKQLKKSLEKARESINAIKRAPAQQRKVMQKDEAVRMERQADAQRRRDIQDIQMQRFLQSMQKIESSQPRPPTIRSYRQTVRSYHPVTSQSGLVRSQEPSDGSYFEKHGWYYWEDDKLLSLIRTTSHPNYEVFHQVLPNREPEELKERSKYLRMVMRDKYERKGIQPPGWCVDED</sequence>
<feature type="compositionally biased region" description="Polar residues" evidence="2">
    <location>
        <begin position="298"/>
        <end position="308"/>
    </location>
</feature>
<gene>
    <name evidence="3" type="ORF">BKA55DRAFT_505250</name>
</gene>
<feature type="compositionally biased region" description="Basic and acidic residues" evidence="2">
    <location>
        <begin position="209"/>
        <end position="219"/>
    </location>
</feature>
<evidence type="ECO:0000313" key="4">
    <source>
        <dbReference type="Proteomes" id="UP000720189"/>
    </source>
</evidence>
<keyword evidence="4" id="KW-1185">Reference proteome</keyword>
<evidence type="ECO:0000256" key="2">
    <source>
        <dbReference type="SAM" id="MobiDB-lite"/>
    </source>
</evidence>
<feature type="compositionally biased region" description="Low complexity" evidence="2">
    <location>
        <begin position="146"/>
        <end position="164"/>
    </location>
</feature>
<reference evidence="3" key="1">
    <citation type="journal article" date="2021" name="Nat. Commun.">
        <title>Genetic determinants of endophytism in the Arabidopsis root mycobiome.</title>
        <authorList>
            <person name="Mesny F."/>
            <person name="Miyauchi S."/>
            <person name="Thiergart T."/>
            <person name="Pickel B."/>
            <person name="Atanasova L."/>
            <person name="Karlsson M."/>
            <person name="Huettel B."/>
            <person name="Barry K.W."/>
            <person name="Haridas S."/>
            <person name="Chen C."/>
            <person name="Bauer D."/>
            <person name="Andreopoulos W."/>
            <person name="Pangilinan J."/>
            <person name="LaButti K."/>
            <person name="Riley R."/>
            <person name="Lipzen A."/>
            <person name="Clum A."/>
            <person name="Drula E."/>
            <person name="Henrissat B."/>
            <person name="Kohler A."/>
            <person name="Grigoriev I.V."/>
            <person name="Martin F.M."/>
            <person name="Hacquard S."/>
        </authorList>
    </citation>
    <scope>NUCLEOTIDE SEQUENCE</scope>
    <source>
        <strain evidence="3">MPI-CAGE-AT-0023</strain>
    </source>
</reference>
<feature type="compositionally biased region" description="Acidic residues" evidence="2">
    <location>
        <begin position="388"/>
        <end position="406"/>
    </location>
</feature>